<evidence type="ECO:0000256" key="1">
    <source>
        <dbReference type="ARBA" id="ARBA00023172"/>
    </source>
</evidence>
<dbReference type="InterPro" id="IPR011010">
    <property type="entry name" value="DNA_brk_join_enz"/>
</dbReference>
<evidence type="ECO:0000313" key="2">
    <source>
        <dbReference type="EMBL" id="EAQ32915.1"/>
    </source>
</evidence>
<name>A0ABM9WPY3_9GAMM</name>
<organism evidence="2 3">
    <name type="scientific">Idiomarina baltica OS145</name>
    <dbReference type="NCBI Taxonomy" id="314276"/>
    <lineage>
        <taxon>Bacteria</taxon>
        <taxon>Pseudomonadati</taxon>
        <taxon>Pseudomonadota</taxon>
        <taxon>Gammaproteobacteria</taxon>
        <taxon>Alteromonadales</taxon>
        <taxon>Idiomarinaceae</taxon>
        <taxon>Idiomarina</taxon>
    </lineage>
</organism>
<proteinExistence type="predicted"/>
<evidence type="ECO:0000313" key="3">
    <source>
        <dbReference type="Proteomes" id="UP000016543"/>
    </source>
</evidence>
<keyword evidence="1" id="KW-0233">DNA recombination</keyword>
<comment type="caution">
    <text evidence="2">The sequence shown here is derived from an EMBL/GenBank/DDBJ whole genome shotgun (WGS) entry which is preliminary data.</text>
</comment>
<protein>
    <submittedName>
        <fullName evidence="2">Integrase/recombinase, XerC/XerD family protein</fullName>
    </submittedName>
</protein>
<reference evidence="2 3" key="1">
    <citation type="submission" date="2006-01" db="EMBL/GenBank/DDBJ databases">
        <authorList>
            <person name="Brettar I."/>
            <person name="Hofle M."/>
            <person name="Ferriera S."/>
            <person name="Johnson J."/>
            <person name="Kravitz S."/>
            <person name="Halpern A."/>
            <person name="Remington K."/>
            <person name="Beeson K."/>
            <person name="Tran B."/>
            <person name="Rogers Y.-H."/>
            <person name="Friedman R."/>
            <person name="Venter J.C."/>
        </authorList>
    </citation>
    <scope>NUCLEOTIDE SEQUENCE [LARGE SCALE GENOMIC DNA]</scope>
    <source>
        <strain evidence="2 3">OS145</strain>
    </source>
</reference>
<sequence>MNLVLRLSGFLSIKLESMNDDQPDAGRERNRNQWSLGLDEAPISCNHVSRAFVQIGKGVGIILGTHSMRENRGYHLYKSTNDIASVMKMLRHSP</sequence>
<dbReference type="Gene3D" id="1.10.443.10">
    <property type="entry name" value="Intergrase catalytic core"/>
    <property type="match status" value="1"/>
</dbReference>
<dbReference type="EMBL" id="AAMX01000002">
    <property type="protein sequence ID" value="EAQ32915.1"/>
    <property type="molecule type" value="Genomic_DNA"/>
</dbReference>
<accession>A0ABM9WPY3</accession>
<keyword evidence="3" id="KW-1185">Reference proteome</keyword>
<dbReference type="SUPFAM" id="SSF56349">
    <property type="entry name" value="DNA breaking-rejoining enzymes"/>
    <property type="match status" value="1"/>
</dbReference>
<dbReference type="InterPro" id="IPR013762">
    <property type="entry name" value="Integrase-like_cat_sf"/>
</dbReference>
<gene>
    <name evidence="2" type="ORF">OS145_03773</name>
</gene>
<dbReference type="Proteomes" id="UP000016543">
    <property type="component" value="Unassembled WGS sequence"/>
</dbReference>